<proteinExistence type="inferred from homology"/>
<evidence type="ECO:0000313" key="15">
    <source>
        <dbReference type="Proteomes" id="UP000018208"/>
    </source>
</evidence>
<dbReference type="AlphaFoldDB" id="V6LK51"/>
<dbReference type="GO" id="GO:0004708">
    <property type="term" value="F:MAP kinase kinase activity"/>
    <property type="evidence" value="ECO:0007669"/>
    <property type="project" value="UniProtKB-EC"/>
</dbReference>
<evidence type="ECO:0000259" key="12">
    <source>
        <dbReference type="PROSITE" id="PS50011"/>
    </source>
</evidence>
<feature type="binding site" evidence="10">
    <location>
        <position position="86"/>
    </location>
    <ligand>
        <name>ATP</name>
        <dbReference type="ChEBI" id="CHEBI:30616"/>
    </ligand>
</feature>
<dbReference type="GO" id="GO:0004674">
    <property type="term" value="F:protein serine/threonine kinase activity"/>
    <property type="evidence" value="ECO:0007669"/>
    <property type="project" value="UniProtKB-KW"/>
</dbReference>
<evidence type="ECO:0000256" key="11">
    <source>
        <dbReference type="RuleBase" id="RU000304"/>
    </source>
</evidence>
<evidence type="ECO:0000256" key="6">
    <source>
        <dbReference type="ARBA" id="ARBA00038999"/>
    </source>
</evidence>
<comment type="catalytic activity">
    <reaction evidence="8">
        <text>L-threonyl-[protein] + ATP = O-phospho-L-threonyl-[protein] + ADP + H(+)</text>
        <dbReference type="Rhea" id="RHEA:46608"/>
        <dbReference type="Rhea" id="RHEA-COMP:11060"/>
        <dbReference type="Rhea" id="RHEA-COMP:11605"/>
        <dbReference type="ChEBI" id="CHEBI:15378"/>
        <dbReference type="ChEBI" id="CHEBI:30013"/>
        <dbReference type="ChEBI" id="CHEBI:30616"/>
        <dbReference type="ChEBI" id="CHEBI:61977"/>
        <dbReference type="ChEBI" id="CHEBI:456216"/>
        <dbReference type="EC" id="2.7.12.2"/>
    </reaction>
</comment>
<dbReference type="PROSITE" id="PS50011">
    <property type="entry name" value="PROTEIN_KINASE_DOM"/>
    <property type="match status" value="1"/>
</dbReference>
<dbReference type="GO" id="GO:0005524">
    <property type="term" value="F:ATP binding"/>
    <property type="evidence" value="ECO:0007669"/>
    <property type="project" value="UniProtKB-UniRule"/>
</dbReference>
<keyword evidence="1" id="KW-0808">Transferase</keyword>
<comment type="catalytic activity">
    <reaction evidence="7">
        <text>L-seryl-[protein] + ATP = O-phospho-L-seryl-[protein] + ADP + H(+)</text>
        <dbReference type="Rhea" id="RHEA:17989"/>
        <dbReference type="Rhea" id="RHEA-COMP:9863"/>
        <dbReference type="Rhea" id="RHEA-COMP:11604"/>
        <dbReference type="ChEBI" id="CHEBI:15378"/>
        <dbReference type="ChEBI" id="CHEBI:29999"/>
        <dbReference type="ChEBI" id="CHEBI:30616"/>
        <dbReference type="ChEBI" id="CHEBI:83421"/>
        <dbReference type="ChEBI" id="CHEBI:456216"/>
        <dbReference type="EC" id="2.7.12.2"/>
    </reaction>
</comment>
<dbReference type="SUPFAM" id="SSF56112">
    <property type="entry name" value="Protein kinase-like (PK-like)"/>
    <property type="match status" value="1"/>
</dbReference>
<evidence type="ECO:0000256" key="2">
    <source>
        <dbReference type="ARBA" id="ARBA00022741"/>
    </source>
</evidence>
<dbReference type="EMBL" id="AUWU02000005">
    <property type="protein sequence ID" value="KAH0573332.1"/>
    <property type="molecule type" value="Genomic_DNA"/>
</dbReference>
<dbReference type="InterPro" id="IPR017441">
    <property type="entry name" value="Protein_kinase_ATP_BS"/>
</dbReference>
<dbReference type="InterPro" id="IPR000719">
    <property type="entry name" value="Prot_kinase_dom"/>
</dbReference>
<dbReference type="OrthoDB" id="10252354at2759"/>
<dbReference type="VEuPathDB" id="GiardiaDB:SS50377_25452"/>
<dbReference type="PANTHER" id="PTHR48013">
    <property type="entry name" value="DUAL SPECIFICITY MITOGEN-ACTIVATED PROTEIN KINASE KINASE 5-RELATED"/>
    <property type="match status" value="1"/>
</dbReference>
<keyword evidence="4 10" id="KW-0067">ATP-binding</keyword>
<dbReference type="Pfam" id="PF00069">
    <property type="entry name" value="Pkinase"/>
    <property type="match status" value="1"/>
</dbReference>
<evidence type="ECO:0000256" key="9">
    <source>
        <dbReference type="ARBA" id="ARBA00051693"/>
    </source>
</evidence>
<organism evidence="13">
    <name type="scientific">Spironucleus salmonicida</name>
    <dbReference type="NCBI Taxonomy" id="348837"/>
    <lineage>
        <taxon>Eukaryota</taxon>
        <taxon>Metamonada</taxon>
        <taxon>Diplomonadida</taxon>
        <taxon>Hexamitidae</taxon>
        <taxon>Hexamitinae</taxon>
        <taxon>Spironucleus</taxon>
    </lineage>
</organism>
<dbReference type="SMART" id="SM00220">
    <property type="entry name" value="S_TKc"/>
    <property type="match status" value="1"/>
</dbReference>
<dbReference type="InterPro" id="IPR008271">
    <property type="entry name" value="Ser/Thr_kinase_AS"/>
</dbReference>
<protein>
    <recommendedName>
        <fullName evidence="6">mitogen-activated protein kinase kinase</fullName>
        <ecNumber evidence="6">2.7.12.2</ecNumber>
    </recommendedName>
</protein>
<comment type="similarity">
    <text evidence="5">Belongs to the protein kinase superfamily. STE Ser/Thr protein kinase family. MAP kinase kinase subfamily.</text>
</comment>
<evidence type="ECO:0000256" key="4">
    <source>
        <dbReference type="ARBA" id="ARBA00022840"/>
    </source>
</evidence>
<sequence length="338" mass="38307">MSLRKKPGLTISSATVEQPTGKPFFSLSTQAMVTQNQSIMLDANGLKNAKVPIPFSDLTEVKVLGNGSFGVVYLVKDKTGQEFALKEIRITEDPEVQKNIYRELHSYLDYAHKHIVQTFNVYFLDGMKVNVLLELCKYGSAKDLQKRLKSQKFNENCIGILAIDILRALVYVHNKKIIHRDIKPDNILIAENGDCKLADFGVATSVLVHDENQAQQTFAGSISYMAPERIQSETYTESSDIWSLGVSFVELLMGRFPYGELKDIWNAINLVVKGPAPLLNENMGYSKYCVEFINAMLEKDVSQRVNAQQLLDMTFCKMYLKKEGELRQKFAKWIKDNI</sequence>
<keyword evidence="11" id="KW-0723">Serine/threonine-protein kinase</keyword>
<evidence type="ECO:0000256" key="5">
    <source>
        <dbReference type="ARBA" id="ARBA00038035"/>
    </source>
</evidence>
<keyword evidence="3 13" id="KW-0418">Kinase</keyword>
<evidence type="ECO:0000256" key="8">
    <source>
        <dbReference type="ARBA" id="ARBA00049299"/>
    </source>
</evidence>
<evidence type="ECO:0000256" key="3">
    <source>
        <dbReference type="ARBA" id="ARBA00022777"/>
    </source>
</evidence>
<accession>V6LK51</accession>
<dbReference type="InterPro" id="IPR011009">
    <property type="entry name" value="Kinase-like_dom_sf"/>
</dbReference>
<dbReference type="Gene3D" id="3.30.200.20">
    <property type="entry name" value="Phosphorylase Kinase, domain 1"/>
    <property type="match status" value="1"/>
</dbReference>
<reference evidence="13 14" key="1">
    <citation type="journal article" date="2014" name="PLoS Genet.">
        <title>The Genome of Spironucleus salmonicida Highlights a Fish Pathogen Adapted to Fluctuating Environments.</title>
        <authorList>
            <person name="Xu F."/>
            <person name="Jerlstrom-Hultqvist J."/>
            <person name="Einarsson E."/>
            <person name="Astvaldsson A."/>
            <person name="Svard S.G."/>
            <person name="Andersson J.O."/>
        </authorList>
    </citation>
    <scope>NUCLEOTIDE SEQUENCE</scope>
    <source>
        <strain evidence="14">ATCC 50377</strain>
    </source>
</reference>
<dbReference type="EMBL" id="KI546101">
    <property type="protein sequence ID" value="EST45000.1"/>
    <property type="molecule type" value="Genomic_DNA"/>
</dbReference>
<comment type="catalytic activity">
    <reaction evidence="9">
        <text>L-tyrosyl-[protein] + ATP = O-phospho-L-tyrosyl-[protein] + ADP + H(+)</text>
        <dbReference type="Rhea" id="RHEA:10596"/>
        <dbReference type="Rhea" id="RHEA-COMP:10136"/>
        <dbReference type="Rhea" id="RHEA-COMP:20101"/>
        <dbReference type="ChEBI" id="CHEBI:15378"/>
        <dbReference type="ChEBI" id="CHEBI:30616"/>
        <dbReference type="ChEBI" id="CHEBI:46858"/>
        <dbReference type="ChEBI" id="CHEBI:61978"/>
        <dbReference type="ChEBI" id="CHEBI:456216"/>
        <dbReference type="EC" id="2.7.12.2"/>
    </reaction>
</comment>
<dbReference type="PROSITE" id="PS00107">
    <property type="entry name" value="PROTEIN_KINASE_ATP"/>
    <property type="match status" value="1"/>
</dbReference>
<dbReference type="PROSITE" id="PS00108">
    <property type="entry name" value="PROTEIN_KINASE_ST"/>
    <property type="match status" value="1"/>
</dbReference>
<reference evidence="14" key="2">
    <citation type="submission" date="2020-12" db="EMBL/GenBank/DDBJ databases">
        <title>New Spironucleus salmonicida genome in near-complete chromosomes.</title>
        <authorList>
            <person name="Xu F."/>
            <person name="Kurt Z."/>
            <person name="Jimenez-Gonzalez A."/>
            <person name="Astvaldsson A."/>
            <person name="Andersson J.O."/>
            <person name="Svard S.G."/>
        </authorList>
    </citation>
    <scope>NUCLEOTIDE SEQUENCE</scope>
    <source>
        <strain evidence="14">ATCC 50377</strain>
    </source>
</reference>
<dbReference type="Gene3D" id="1.10.510.10">
    <property type="entry name" value="Transferase(Phosphotransferase) domain 1"/>
    <property type="match status" value="1"/>
</dbReference>
<dbReference type="Proteomes" id="UP000018208">
    <property type="component" value="Unassembled WGS sequence"/>
</dbReference>
<dbReference type="EC" id="2.7.12.2" evidence="6"/>
<keyword evidence="2 10" id="KW-0547">Nucleotide-binding</keyword>
<evidence type="ECO:0000256" key="10">
    <source>
        <dbReference type="PROSITE-ProRule" id="PRU10141"/>
    </source>
</evidence>
<evidence type="ECO:0000313" key="13">
    <source>
        <dbReference type="EMBL" id="EST45000.1"/>
    </source>
</evidence>
<keyword evidence="15" id="KW-1185">Reference proteome</keyword>
<evidence type="ECO:0000256" key="1">
    <source>
        <dbReference type="ARBA" id="ARBA00022679"/>
    </source>
</evidence>
<name>V6LK51_9EUKA</name>
<feature type="domain" description="Protein kinase" evidence="12">
    <location>
        <begin position="58"/>
        <end position="320"/>
    </location>
</feature>
<gene>
    <name evidence="13" type="ORF">SS50377_15019</name>
    <name evidence="14" type="ORF">SS50377_25452</name>
</gene>
<evidence type="ECO:0000256" key="7">
    <source>
        <dbReference type="ARBA" id="ARBA00049014"/>
    </source>
</evidence>
<dbReference type="PANTHER" id="PTHR48013:SF9">
    <property type="entry name" value="DUAL SPECIFICITY MITOGEN-ACTIVATED PROTEIN KINASE KINASE 5"/>
    <property type="match status" value="1"/>
</dbReference>
<evidence type="ECO:0000313" key="14">
    <source>
        <dbReference type="EMBL" id="KAH0573332.1"/>
    </source>
</evidence>